<dbReference type="GO" id="GO:0004930">
    <property type="term" value="F:G protein-coupled receptor activity"/>
    <property type="evidence" value="ECO:0007669"/>
    <property type="project" value="InterPro"/>
</dbReference>
<evidence type="ECO:0000256" key="1">
    <source>
        <dbReference type="ARBA" id="ARBA00004141"/>
    </source>
</evidence>
<feature type="region of interest" description="Disordered" evidence="5">
    <location>
        <begin position="286"/>
        <end position="308"/>
    </location>
</feature>
<feature type="compositionally biased region" description="Polar residues" evidence="5">
    <location>
        <begin position="290"/>
        <end position="299"/>
    </location>
</feature>
<dbReference type="SUPFAM" id="SSF81321">
    <property type="entry name" value="Family A G protein-coupled receptor-like"/>
    <property type="match status" value="1"/>
</dbReference>
<feature type="transmembrane region" description="Helical" evidence="6">
    <location>
        <begin position="129"/>
        <end position="148"/>
    </location>
</feature>
<feature type="region of interest" description="Disordered" evidence="5">
    <location>
        <begin position="467"/>
        <end position="491"/>
    </location>
</feature>
<accession>A0A423VKQ4</accession>
<comment type="caution">
    <text evidence="7">The sequence shown here is derived from an EMBL/GenBank/DDBJ whole genome shotgun (WGS) entry which is preliminary data.</text>
</comment>
<dbReference type="EMBL" id="LJZO01000042">
    <property type="protein sequence ID" value="ROV91597.1"/>
    <property type="molecule type" value="Genomic_DNA"/>
</dbReference>
<dbReference type="STRING" id="252740.A0A423VKQ4"/>
<organism evidence="7 8">
    <name type="scientific">Cytospora chrysosperma</name>
    <name type="common">Cytospora canker fungus</name>
    <name type="synonym">Sphaeria chrysosperma</name>
    <dbReference type="NCBI Taxonomy" id="252740"/>
    <lineage>
        <taxon>Eukaryota</taxon>
        <taxon>Fungi</taxon>
        <taxon>Dikarya</taxon>
        <taxon>Ascomycota</taxon>
        <taxon>Pezizomycotina</taxon>
        <taxon>Sordariomycetes</taxon>
        <taxon>Sordariomycetidae</taxon>
        <taxon>Diaporthales</taxon>
        <taxon>Cytosporaceae</taxon>
        <taxon>Cytospora</taxon>
    </lineage>
</organism>
<keyword evidence="4 6" id="KW-0472">Membrane</keyword>
<keyword evidence="8" id="KW-1185">Reference proteome</keyword>
<dbReference type="OrthoDB" id="100006at2759"/>
<feature type="transmembrane region" description="Helical" evidence="6">
    <location>
        <begin position="345"/>
        <end position="371"/>
    </location>
</feature>
<dbReference type="CDD" id="cd00637">
    <property type="entry name" value="7tm_classA_rhodopsin-like"/>
    <property type="match status" value="1"/>
</dbReference>
<feature type="transmembrane region" description="Helical" evidence="6">
    <location>
        <begin position="168"/>
        <end position="193"/>
    </location>
</feature>
<evidence type="ECO:0000313" key="7">
    <source>
        <dbReference type="EMBL" id="ROV91597.1"/>
    </source>
</evidence>
<dbReference type="Proteomes" id="UP000284375">
    <property type="component" value="Unassembled WGS sequence"/>
</dbReference>
<dbReference type="PANTHER" id="PTHR23112">
    <property type="entry name" value="G PROTEIN-COUPLED RECEPTOR 157-RELATED"/>
    <property type="match status" value="1"/>
</dbReference>
<dbReference type="Pfam" id="PF00001">
    <property type="entry name" value="7tm_1"/>
    <property type="match status" value="1"/>
</dbReference>
<feature type="transmembrane region" description="Helical" evidence="6">
    <location>
        <begin position="252"/>
        <end position="277"/>
    </location>
</feature>
<evidence type="ECO:0000256" key="5">
    <source>
        <dbReference type="SAM" id="MobiDB-lite"/>
    </source>
</evidence>
<sequence length="491" mass="54374">MMDAAAAAYEVSGSLSPLPTVYRRCQIAMLTVAGLSLITGGFLFLHITYKLILWKVRDIRSQRGEQADEPIVVSENVDLSLGLSESHYYQTRQKAGGLAATTLVPGGPPARTDTFRSTSTRRPKPPNPLLLLIYNLILSDIFLSIAYMNNAIWLANDGIAVPSMACRAQGWTVSFGTLVTSGFLFAISLFSYFGIIRGYKPSTAVVISACAVVWVLSIFLSSLGLIFFKVDDYFRRQTLWCWIGEPHRMWRLSIYCWGFTTMSGTAFLYTLVFYRLWREGRSSRFMPRRQGSTASNTSRTRADDSTALRPSGHHPAFLIYPSIYMFTGAPLLLGSLIPALEAQPLFMGVAGALLAATGLLDSILWSSIILFSNRDDIRNAGLDGFTFMRTPEGRTLGNIVFVQGGGDDKNNKWKRASWHSKKKHQGWGRLGDRNSSQVSLPRDVLENEQHGIHMDIVTSVVVEGSGSICPRSRDESVDRGHERGKSVESSI</sequence>
<comment type="subcellular location">
    <subcellularLocation>
        <location evidence="1">Membrane</location>
        <topology evidence="1">Multi-pass membrane protein</topology>
    </subcellularLocation>
</comment>
<reference evidence="7 8" key="1">
    <citation type="submission" date="2015-09" db="EMBL/GenBank/DDBJ databases">
        <title>Host preference determinants of Valsa canker pathogens revealed by comparative genomics.</title>
        <authorList>
            <person name="Yin Z."/>
            <person name="Huang L."/>
        </authorList>
    </citation>
    <scope>NUCLEOTIDE SEQUENCE [LARGE SCALE GENOMIC DNA]</scope>
    <source>
        <strain evidence="7 8">YSFL</strain>
    </source>
</reference>
<dbReference type="PANTHER" id="PTHR23112:SF37">
    <property type="entry name" value="G PROTEIN-COUPLED RECEPTOR GPR1"/>
    <property type="match status" value="1"/>
</dbReference>
<dbReference type="InterPro" id="IPR000276">
    <property type="entry name" value="GPCR_Rhodpsn"/>
</dbReference>
<keyword evidence="2 6" id="KW-0812">Transmembrane</keyword>
<gene>
    <name evidence="7" type="ORF">VSDG_07931</name>
</gene>
<evidence type="ECO:0000256" key="4">
    <source>
        <dbReference type="ARBA" id="ARBA00023136"/>
    </source>
</evidence>
<proteinExistence type="predicted"/>
<protein>
    <recommendedName>
        <fullName evidence="9">Glucose receptor Git3 N-terminal domain-containing protein</fullName>
    </recommendedName>
</protein>
<dbReference type="GO" id="GO:0007189">
    <property type="term" value="P:adenylate cyclase-activating G protein-coupled receptor signaling pathway"/>
    <property type="evidence" value="ECO:0007669"/>
    <property type="project" value="TreeGrafter"/>
</dbReference>
<evidence type="ECO:0000256" key="6">
    <source>
        <dbReference type="SAM" id="Phobius"/>
    </source>
</evidence>
<feature type="transmembrane region" description="Helical" evidence="6">
    <location>
        <begin position="317"/>
        <end position="339"/>
    </location>
</feature>
<evidence type="ECO:0000313" key="8">
    <source>
        <dbReference type="Proteomes" id="UP000284375"/>
    </source>
</evidence>
<evidence type="ECO:0000256" key="2">
    <source>
        <dbReference type="ARBA" id="ARBA00022692"/>
    </source>
</evidence>
<feature type="transmembrane region" description="Helical" evidence="6">
    <location>
        <begin position="27"/>
        <end position="53"/>
    </location>
</feature>
<evidence type="ECO:0008006" key="9">
    <source>
        <dbReference type="Google" id="ProtNLM"/>
    </source>
</evidence>
<name>A0A423VKQ4_CYTCH</name>
<dbReference type="Gene3D" id="1.20.1070.10">
    <property type="entry name" value="Rhodopsin 7-helix transmembrane proteins"/>
    <property type="match status" value="1"/>
</dbReference>
<feature type="compositionally biased region" description="Basic and acidic residues" evidence="5">
    <location>
        <begin position="471"/>
        <end position="491"/>
    </location>
</feature>
<feature type="transmembrane region" description="Helical" evidence="6">
    <location>
        <begin position="205"/>
        <end position="228"/>
    </location>
</feature>
<dbReference type="GO" id="GO:0005886">
    <property type="term" value="C:plasma membrane"/>
    <property type="evidence" value="ECO:0007669"/>
    <property type="project" value="TreeGrafter"/>
</dbReference>
<evidence type="ECO:0000256" key="3">
    <source>
        <dbReference type="ARBA" id="ARBA00022989"/>
    </source>
</evidence>
<keyword evidence="3 6" id="KW-1133">Transmembrane helix</keyword>
<dbReference type="AlphaFoldDB" id="A0A423VKQ4"/>